<keyword evidence="2" id="KW-1185">Reference proteome</keyword>
<dbReference type="OMA" id="EWIDAYV"/>
<protein>
    <submittedName>
        <fullName evidence="1">Uncharacterized protein</fullName>
    </submittedName>
</protein>
<dbReference type="EMBL" id="LJIJ01000382">
    <property type="protein sequence ID" value="ODM98095.1"/>
    <property type="molecule type" value="Genomic_DNA"/>
</dbReference>
<comment type="caution">
    <text evidence="1">The sequence shown here is derived from an EMBL/GenBank/DDBJ whole genome shotgun (WGS) entry which is preliminary data.</text>
</comment>
<dbReference type="OrthoDB" id="10598230at2759"/>
<sequence>MALPTAKRPKIVEDELQEELEAKRRARLIVKVDKIKIFMDSMKAWYKGLKSAAKLNMTHTILKRKAIYICYHNRIVYDRLPLTWVKQLQQEVGLKFHPKSSIRLLAKIRAANPEPESSIPAKKDEDVPINRRKFKKILDLSSELPPPEWIDAYVKGIVLPRQLKIYSAPDLNIIYYDYEPKLVDSSGNEYKIPNQPRHNLDALVPRPHKKAKKRVHFVF</sequence>
<dbReference type="AlphaFoldDB" id="A0A1D2MZL5"/>
<proteinExistence type="predicted"/>
<reference evidence="1 2" key="1">
    <citation type="journal article" date="2016" name="Genome Biol. Evol.">
        <title>Gene Family Evolution Reflects Adaptation to Soil Environmental Stressors in the Genome of the Collembolan Orchesella cincta.</title>
        <authorList>
            <person name="Faddeeva-Vakhrusheva A."/>
            <person name="Derks M.F."/>
            <person name="Anvar S.Y."/>
            <person name="Agamennone V."/>
            <person name="Suring W."/>
            <person name="Smit S."/>
            <person name="van Straalen N.M."/>
            <person name="Roelofs D."/>
        </authorList>
    </citation>
    <scope>NUCLEOTIDE SEQUENCE [LARGE SCALE GENOMIC DNA]</scope>
    <source>
        <tissue evidence="1">Mixed pool</tissue>
    </source>
</reference>
<accession>A0A1D2MZL5</accession>
<organism evidence="1 2">
    <name type="scientific">Orchesella cincta</name>
    <name type="common">Springtail</name>
    <name type="synonym">Podura cincta</name>
    <dbReference type="NCBI Taxonomy" id="48709"/>
    <lineage>
        <taxon>Eukaryota</taxon>
        <taxon>Metazoa</taxon>
        <taxon>Ecdysozoa</taxon>
        <taxon>Arthropoda</taxon>
        <taxon>Hexapoda</taxon>
        <taxon>Collembola</taxon>
        <taxon>Entomobryomorpha</taxon>
        <taxon>Entomobryoidea</taxon>
        <taxon>Orchesellidae</taxon>
        <taxon>Orchesellinae</taxon>
        <taxon>Orchesella</taxon>
    </lineage>
</organism>
<evidence type="ECO:0000313" key="1">
    <source>
        <dbReference type="EMBL" id="ODM98095.1"/>
    </source>
</evidence>
<dbReference type="Proteomes" id="UP000094527">
    <property type="component" value="Unassembled WGS sequence"/>
</dbReference>
<name>A0A1D2MZL5_ORCCI</name>
<gene>
    <name evidence="1" type="ORF">Ocin01_08584</name>
</gene>
<evidence type="ECO:0000313" key="2">
    <source>
        <dbReference type="Proteomes" id="UP000094527"/>
    </source>
</evidence>